<sequence>SDKIILDSYGETVTLKRRRDDDADKDEEPSTGADRGTKRRKEGKEP</sequence>
<dbReference type="EMBL" id="BKCJ011368098">
    <property type="protein sequence ID" value="GFD26353.1"/>
    <property type="molecule type" value="Genomic_DNA"/>
</dbReference>
<reference evidence="2" key="1">
    <citation type="journal article" date="2019" name="Sci. Rep.">
        <title>Draft genome of Tanacetum cinerariifolium, the natural source of mosquito coil.</title>
        <authorList>
            <person name="Yamashiro T."/>
            <person name="Shiraishi A."/>
            <person name="Satake H."/>
            <person name="Nakayama K."/>
        </authorList>
    </citation>
    <scope>NUCLEOTIDE SEQUENCE</scope>
</reference>
<feature type="non-terminal residue" evidence="2">
    <location>
        <position position="1"/>
    </location>
</feature>
<feature type="region of interest" description="Disordered" evidence="1">
    <location>
        <begin position="1"/>
        <end position="46"/>
    </location>
</feature>
<evidence type="ECO:0000256" key="1">
    <source>
        <dbReference type="SAM" id="MobiDB-lite"/>
    </source>
</evidence>
<dbReference type="AlphaFoldDB" id="A0A699UW49"/>
<comment type="caution">
    <text evidence="2">The sequence shown here is derived from an EMBL/GenBank/DDBJ whole genome shotgun (WGS) entry which is preliminary data.</text>
</comment>
<accession>A0A699UW49</accession>
<feature type="compositionally biased region" description="Basic residues" evidence="1">
    <location>
        <begin position="37"/>
        <end position="46"/>
    </location>
</feature>
<name>A0A699UW49_TANCI</name>
<gene>
    <name evidence="2" type="ORF">Tci_898322</name>
</gene>
<protein>
    <submittedName>
        <fullName evidence="2">Uncharacterized protein</fullName>
    </submittedName>
</protein>
<evidence type="ECO:0000313" key="2">
    <source>
        <dbReference type="EMBL" id="GFD26353.1"/>
    </source>
</evidence>
<organism evidence="2">
    <name type="scientific">Tanacetum cinerariifolium</name>
    <name type="common">Dalmatian daisy</name>
    <name type="synonym">Chrysanthemum cinerariifolium</name>
    <dbReference type="NCBI Taxonomy" id="118510"/>
    <lineage>
        <taxon>Eukaryota</taxon>
        <taxon>Viridiplantae</taxon>
        <taxon>Streptophyta</taxon>
        <taxon>Embryophyta</taxon>
        <taxon>Tracheophyta</taxon>
        <taxon>Spermatophyta</taxon>
        <taxon>Magnoliopsida</taxon>
        <taxon>eudicotyledons</taxon>
        <taxon>Gunneridae</taxon>
        <taxon>Pentapetalae</taxon>
        <taxon>asterids</taxon>
        <taxon>campanulids</taxon>
        <taxon>Asterales</taxon>
        <taxon>Asteraceae</taxon>
        <taxon>Asteroideae</taxon>
        <taxon>Anthemideae</taxon>
        <taxon>Anthemidinae</taxon>
        <taxon>Tanacetum</taxon>
    </lineage>
</organism>
<proteinExistence type="predicted"/>